<sequence length="386" mass="42345">MTQAGDLEVRAGVIPRTATLVAHEWIEAIGGAEVVLKELLDVLPGADVMCLWDDAPGRFGRDIQESVLAESWLRGRKALSLPVMPRAWNTVPLGDYQNVVVSSHAFAHHLAGRAAREGRNAHVYVHTPARYIWAPEVEIRGRAAHVRAASIPLKKIDRRATHSGVRYAANSEFIRERIQRSWDRDATVIYPPVDVERIGAVTRWRDALSAEEDRLFSVLPSDGYILGASRLVSYKRLDKAIEVGEALGMPVVIAGSGPEEAALRERGASATVPVLFTGRVSDEQLYALYQEASLFVFMPIEDFGIMPVECMAAGTPVLVNSIGGARESVNAVGLGAEAELDVSRSELAAAADRALLSTATRRDDATYEFSRTSFRHKIHKWIEETT</sequence>
<dbReference type="EMBL" id="JANARS010000001">
    <property type="protein sequence ID" value="MCP3420916.1"/>
    <property type="molecule type" value="Genomic_DNA"/>
</dbReference>
<feature type="domain" description="Glycosyl transferase family 1" evidence="2">
    <location>
        <begin position="223"/>
        <end position="360"/>
    </location>
</feature>
<reference evidence="3 4" key="1">
    <citation type="submission" date="2022-06" db="EMBL/GenBank/DDBJ databases">
        <authorList>
            <person name="So Y."/>
        </authorList>
    </citation>
    <scope>NUCLEOTIDE SEQUENCE [LARGE SCALE GENOMIC DNA]</scope>
    <source>
        <strain evidence="3 4">STR3</strain>
    </source>
</reference>
<dbReference type="RefSeq" id="WP_254180134.1">
    <property type="nucleotide sequence ID" value="NZ_JANARS010000001.1"/>
</dbReference>
<dbReference type="PANTHER" id="PTHR45947:SF3">
    <property type="entry name" value="SULFOQUINOVOSYL TRANSFERASE SQD2"/>
    <property type="match status" value="1"/>
</dbReference>
<keyword evidence="4" id="KW-1185">Reference proteome</keyword>
<proteinExistence type="predicted"/>
<keyword evidence="1 3" id="KW-0808">Transferase</keyword>
<dbReference type="GO" id="GO:0016757">
    <property type="term" value="F:glycosyltransferase activity"/>
    <property type="evidence" value="ECO:0007669"/>
    <property type="project" value="UniProtKB-KW"/>
</dbReference>
<name>A0ABT1KT40_9ACTN</name>
<keyword evidence="3" id="KW-0328">Glycosyltransferase</keyword>
<evidence type="ECO:0000256" key="1">
    <source>
        <dbReference type="ARBA" id="ARBA00022679"/>
    </source>
</evidence>
<dbReference type="InterPro" id="IPR050194">
    <property type="entry name" value="Glycosyltransferase_grp1"/>
</dbReference>
<accession>A0ABT1KT40</accession>
<dbReference type="Proteomes" id="UP001204524">
    <property type="component" value="Unassembled WGS sequence"/>
</dbReference>
<comment type="caution">
    <text evidence="3">The sequence shown here is derived from an EMBL/GenBank/DDBJ whole genome shotgun (WGS) entry which is preliminary data.</text>
</comment>
<dbReference type="Pfam" id="PF00534">
    <property type="entry name" value="Glycos_transf_1"/>
    <property type="match status" value="1"/>
</dbReference>
<organism evidence="3 4">
    <name type="scientific">Nocardioides pinisoli</name>
    <dbReference type="NCBI Taxonomy" id="2950279"/>
    <lineage>
        <taxon>Bacteria</taxon>
        <taxon>Bacillati</taxon>
        <taxon>Actinomycetota</taxon>
        <taxon>Actinomycetes</taxon>
        <taxon>Propionibacteriales</taxon>
        <taxon>Nocardioidaceae</taxon>
        <taxon>Nocardioides</taxon>
    </lineage>
</organism>
<protein>
    <submittedName>
        <fullName evidence="3">Glycosyltransferase</fullName>
        <ecNumber evidence="3">2.4.-.-</ecNumber>
    </submittedName>
</protein>
<dbReference type="PANTHER" id="PTHR45947">
    <property type="entry name" value="SULFOQUINOVOSYL TRANSFERASE SQD2"/>
    <property type="match status" value="1"/>
</dbReference>
<dbReference type="Gene3D" id="3.40.50.2000">
    <property type="entry name" value="Glycogen Phosphorylase B"/>
    <property type="match status" value="2"/>
</dbReference>
<gene>
    <name evidence="3" type="ORF">NCI01_03830</name>
</gene>
<evidence type="ECO:0000313" key="3">
    <source>
        <dbReference type="EMBL" id="MCP3420916.1"/>
    </source>
</evidence>
<dbReference type="InterPro" id="IPR001296">
    <property type="entry name" value="Glyco_trans_1"/>
</dbReference>
<evidence type="ECO:0000259" key="2">
    <source>
        <dbReference type="Pfam" id="PF00534"/>
    </source>
</evidence>
<dbReference type="SUPFAM" id="SSF53756">
    <property type="entry name" value="UDP-Glycosyltransferase/glycogen phosphorylase"/>
    <property type="match status" value="1"/>
</dbReference>
<dbReference type="EC" id="2.4.-.-" evidence="3"/>
<evidence type="ECO:0000313" key="4">
    <source>
        <dbReference type="Proteomes" id="UP001204524"/>
    </source>
</evidence>